<keyword evidence="1" id="KW-0479">Metal-binding</keyword>
<keyword evidence="3" id="KW-0862">Zinc</keyword>
<accession>A0A316V2X2</accession>
<reference evidence="8 9" key="1">
    <citation type="journal article" date="2018" name="Mol. Biol. Evol.">
        <title>Broad Genomic Sampling Reveals a Smut Pathogenic Ancestry of the Fungal Clade Ustilaginomycotina.</title>
        <authorList>
            <person name="Kijpornyongpan T."/>
            <person name="Mondo S.J."/>
            <person name="Barry K."/>
            <person name="Sandor L."/>
            <person name="Lee J."/>
            <person name="Lipzen A."/>
            <person name="Pangilinan J."/>
            <person name="LaButti K."/>
            <person name="Hainaut M."/>
            <person name="Henrissat B."/>
            <person name="Grigoriev I.V."/>
            <person name="Spatafora J.W."/>
            <person name="Aime M.C."/>
        </authorList>
    </citation>
    <scope>NUCLEOTIDE SEQUENCE [LARGE SCALE GENOMIC DNA]</scope>
    <source>
        <strain evidence="8 9">MCA 3882</strain>
    </source>
</reference>
<dbReference type="AlphaFoldDB" id="A0A316V2X2"/>
<dbReference type="EMBL" id="KZ819610">
    <property type="protein sequence ID" value="PWN31348.1"/>
    <property type="molecule type" value="Genomic_DNA"/>
</dbReference>
<dbReference type="GeneID" id="37018867"/>
<dbReference type="InterPro" id="IPR000679">
    <property type="entry name" value="Znf_GATA"/>
</dbReference>
<dbReference type="PROSITE" id="PS50112">
    <property type="entry name" value="PAS"/>
    <property type="match status" value="1"/>
</dbReference>
<feature type="domain" description="GATA-type" evidence="7">
    <location>
        <begin position="492"/>
        <end position="527"/>
    </location>
</feature>
<organism evidence="8 9">
    <name type="scientific">Meira miltonrushii</name>
    <dbReference type="NCBI Taxonomy" id="1280837"/>
    <lineage>
        <taxon>Eukaryota</taxon>
        <taxon>Fungi</taxon>
        <taxon>Dikarya</taxon>
        <taxon>Basidiomycota</taxon>
        <taxon>Ustilaginomycotina</taxon>
        <taxon>Exobasidiomycetes</taxon>
        <taxon>Exobasidiales</taxon>
        <taxon>Brachybasidiaceae</taxon>
        <taxon>Meira</taxon>
    </lineage>
</organism>
<dbReference type="GO" id="GO:0006355">
    <property type="term" value="P:regulation of DNA-templated transcription"/>
    <property type="evidence" value="ECO:0007669"/>
    <property type="project" value="InterPro"/>
</dbReference>
<evidence type="ECO:0000256" key="4">
    <source>
        <dbReference type="PROSITE-ProRule" id="PRU00094"/>
    </source>
</evidence>
<sequence>MQQTGESGGSQQAPIAKPYYQIKSPFPLELDRRFIDQNKGKSMALQRRRQKTPSESVRCYWAVLSTRPADVGNMLNKANLVFLHLDPTMEESLGYSVESLMGTSALDLVHPNDAKWIETNILQYVMGSRSEKKVLQCTMKSVLSMGKYVHSSLNDRKLDFSTFTQSKEEDHQLTDIRMELIGDEMLLCFFHAVEDRSKQDYNQQDKSQWTNWCETPLDAFDDQHCQTLWEHILAVRFIAPSSSAIERHQSGFPKTVFQILTDDPQKSILFSWPPPRLFESMQHFTSISGTEIYRDGSYFADAFARLTNQLDFQDDDFEDYQRLTACKSQLQAAASIYMDGFALDLFVKIILHGEIKFALFFVEKAEYFAEHQPNRLEKDDVRYKQMYPLVVHEGQGSPFFTWASSSRQQQQPEDWTSDFRPIQSFSQTSSASSSSNRNSERVADFNSSQNDDVQASSSARTNEAATFSPMTDAILAVIHGTGQDSEERSQMISPTMKCSMCGTTKSPEWRRGPAGKKSLCNACGLRYSRETTKTRKQG</sequence>
<dbReference type="InterPro" id="IPR035965">
    <property type="entry name" value="PAS-like_dom_sf"/>
</dbReference>
<evidence type="ECO:0000259" key="6">
    <source>
        <dbReference type="PROSITE" id="PS50112"/>
    </source>
</evidence>
<dbReference type="GO" id="GO:0043565">
    <property type="term" value="F:sequence-specific DNA binding"/>
    <property type="evidence" value="ECO:0007669"/>
    <property type="project" value="InterPro"/>
</dbReference>
<dbReference type="Pfam" id="PF00320">
    <property type="entry name" value="GATA"/>
    <property type="match status" value="1"/>
</dbReference>
<evidence type="ECO:0000256" key="1">
    <source>
        <dbReference type="ARBA" id="ARBA00022723"/>
    </source>
</evidence>
<dbReference type="OrthoDB" id="2162994at2759"/>
<dbReference type="SMART" id="SM00401">
    <property type="entry name" value="ZnF_GATA"/>
    <property type="match status" value="1"/>
</dbReference>
<dbReference type="RefSeq" id="XP_025351650.1">
    <property type="nucleotide sequence ID" value="XM_025497086.1"/>
</dbReference>
<gene>
    <name evidence="8" type="ORF">FA14DRAFT_140012</name>
</gene>
<evidence type="ECO:0000256" key="2">
    <source>
        <dbReference type="ARBA" id="ARBA00022771"/>
    </source>
</evidence>
<dbReference type="InParanoid" id="A0A316V2X2"/>
<evidence type="ECO:0000313" key="9">
    <source>
        <dbReference type="Proteomes" id="UP000245771"/>
    </source>
</evidence>
<evidence type="ECO:0008006" key="10">
    <source>
        <dbReference type="Google" id="ProtNLM"/>
    </source>
</evidence>
<dbReference type="Proteomes" id="UP000245771">
    <property type="component" value="Unassembled WGS sequence"/>
</dbReference>
<evidence type="ECO:0000256" key="5">
    <source>
        <dbReference type="SAM" id="MobiDB-lite"/>
    </source>
</evidence>
<keyword evidence="2 4" id="KW-0863">Zinc-finger</keyword>
<dbReference type="SUPFAM" id="SSF55785">
    <property type="entry name" value="PYP-like sensor domain (PAS domain)"/>
    <property type="match status" value="1"/>
</dbReference>
<dbReference type="InterPro" id="IPR051140">
    <property type="entry name" value="GATA_TF"/>
</dbReference>
<feature type="compositionally biased region" description="Polar residues" evidence="5">
    <location>
        <begin position="445"/>
        <end position="466"/>
    </location>
</feature>
<evidence type="ECO:0000256" key="3">
    <source>
        <dbReference type="ARBA" id="ARBA00022833"/>
    </source>
</evidence>
<dbReference type="PROSITE" id="PS50114">
    <property type="entry name" value="GATA_ZN_FINGER_2"/>
    <property type="match status" value="1"/>
</dbReference>
<dbReference type="InterPro" id="IPR000014">
    <property type="entry name" value="PAS"/>
</dbReference>
<evidence type="ECO:0000259" key="7">
    <source>
        <dbReference type="PROSITE" id="PS50114"/>
    </source>
</evidence>
<dbReference type="SUPFAM" id="SSF57716">
    <property type="entry name" value="Glucocorticoid receptor-like (DNA-binding domain)"/>
    <property type="match status" value="1"/>
</dbReference>
<dbReference type="Gene3D" id="3.30.50.10">
    <property type="entry name" value="Erythroid Transcription Factor GATA-1, subunit A"/>
    <property type="match status" value="1"/>
</dbReference>
<dbReference type="PANTHER" id="PTHR45658">
    <property type="entry name" value="GATA TRANSCRIPTION FACTOR"/>
    <property type="match status" value="1"/>
</dbReference>
<keyword evidence="9" id="KW-1185">Reference proteome</keyword>
<proteinExistence type="predicted"/>
<dbReference type="Gene3D" id="3.30.450.20">
    <property type="entry name" value="PAS domain"/>
    <property type="match status" value="1"/>
</dbReference>
<dbReference type="InterPro" id="IPR013088">
    <property type="entry name" value="Znf_NHR/GATA"/>
</dbReference>
<feature type="domain" description="PAS" evidence="6">
    <location>
        <begin position="82"/>
        <end position="129"/>
    </location>
</feature>
<dbReference type="STRING" id="1280837.A0A316V2X2"/>
<dbReference type="CDD" id="cd00202">
    <property type="entry name" value="ZnF_GATA"/>
    <property type="match status" value="1"/>
</dbReference>
<feature type="region of interest" description="Disordered" evidence="5">
    <location>
        <begin position="426"/>
        <end position="466"/>
    </location>
</feature>
<feature type="compositionally biased region" description="Low complexity" evidence="5">
    <location>
        <begin position="426"/>
        <end position="437"/>
    </location>
</feature>
<protein>
    <recommendedName>
        <fullName evidence="10">GATA-type domain-containing protein</fullName>
    </recommendedName>
</protein>
<name>A0A316V2X2_9BASI</name>
<dbReference type="GO" id="GO:0008270">
    <property type="term" value="F:zinc ion binding"/>
    <property type="evidence" value="ECO:0007669"/>
    <property type="project" value="UniProtKB-KW"/>
</dbReference>
<evidence type="ECO:0000313" key="8">
    <source>
        <dbReference type="EMBL" id="PWN31348.1"/>
    </source>
</evidence>